<evidence type="ECO:0000313" key="2">
    <source>
        <dbReference type="EMBL" id="KND89992.1"/>
    </source>
</evidence>
<evidence type="ECO:0000256" key="1">
    <source>
        <dbReference type="SAM" id="MobiDB-lite"/>
    </source>
</evidence>
<reference evidence="2 3" key="1">
    <citation type="journal article" date="2015" name="BMC Genomics">
        <title>The genome of the truffle-parasite Tolypocladium ophioglossoides and the evolution of antifungal peptaibiotics.</title>
        <authorList>
            <person name="Quandt C.A."/>
            <person name="Bushley K.E."/>
            <person name="Spatafora J.W."/>
        </authorList>
    </citation>
    <scope>NUCLEOTIDE SEQUENCE [LARGE SCALE GENOMIC DNA]</scope>
    <source>
        <strain evidence="2 3">CBS 100239</strain>
    </source>
</reference>
<feature type="non-terminal residue" evidence="2">
    <location>
        <position position="1"/>
    </location>
</feature>
<feature type="region of interest" description="Disordered" evidence="1">
    <location>
        <begin position="174"/>
        <end position="213"/>
    </location>
</feature>
<dbReference type="Proteomes" id="UP000036947">
    <property type="component" value="Unassembled WGS sequence"/>
</dbReference>
<gene>
    <name evidence="2" type="ORF">TOPH_05262</name>
</gene>
<organism evidence="2 3">
    <name type="scientific">Tolypocladium ophioglossoides (strain CBS 100239)</name>
    <name type="common">Snaketongue truffleclub</name>
    <name type="synonym">Elaphocordyceps ophioglossoides</name>
    <dbReference type="NCBI Taxonomy" id="1163406"/>
    <lineage>
        <taxon>Eukaryota</taxon>
        <taxon>Fungi</taxon>
        <taxon>Dikarya</taxon>
        <taxon>Ascomycota</taxon>
        <taxon>Pezizomycotina</taxon>
        <taxon>Sordariomycetes</taxon>
        <taxon>Hypocreomycetidae</taxon>
        <taxon>Hypocreales</taxon>
        <taxon>Ophiocordycipitaceae</taxon>
        <taxon>Tolypocladium</taxon>
    </lineage>
</organism>
<dbReference type="AlphaFoldDB" id="A0A0L0N7G8"/>
<dbReference type="EMBL" id="LFRF01000015">
    <property type="protein sequence ID" value="KND89992.1"/>
    <property type="molecule type" value="Genomic_DNA"/>
</dbReference>
<keyword evidence="3" id="KW-1185">Reference proteome</keyword>
<sequence>SLLNVPNPQTHLRPQTTARRRGIVSTRLHRLLQLCGLLVPSCRARAHSVVTTEHRAQLHILDSPARSHRHDTLCDDAPEIRLVCIRQSNRAAPLCATLARIPSLSCVHDEGLPSGLAPSLSYILPSYFKTEPVSVLSHTAYHFHCRLLPRRPGSVKTRLPLHHASGTKYYCGLITTTNHHQPPPPSHHSSLQRRRRQPPLSNSTTSTASFPPRVPAATLTRLGWGDALPRYLTCGGGSWTVSAPSTTLPRLHPRLHPHSRRFRPAQLLTTSSTL</sequence>
<name>A0A0L0N7G8_TOLOC</name>
<comment type="caution">
    <text evidence="2">The sequence shown here is derived from an EMBL/GenBank/DDBJ whole genome shotgun (WGS) entry which is preliminary data.</text>
</comment>
<proteinExistence type="predicted"/>
<protein>
    <submittedName>
        <fullName evidence="2">Uncharacterized protein</fullName>
    </submittedName>
</protein>
<evidence type="ECO:0000313" key="3">
    <source>
        <dbReference type="Proteomes" id="UP000036947"/>
    </source>
</evidence>
<accession>A0A0L0N7G8</accession>